<protein>
    <recommendedName>
        <fullName evidence="5">Anaphase-promoting complex subunit 4 WD40 domain-containing protein</fullName>
    </recommendedName>
</protein>
<dbReference type="OrthoDB" id="2685005at2759"/>
<dbReference type="Proteomes" id="UP000054018">
    <property type="component" value="Unassembled WGS sequence"/>
</dbReference>
<dbReference type="PANTHER" id="PTHR19879">
    <property type="entry name" value="TRANSCRIPTION INITIATION FACTOR TFIID"/>
    <property type="match status" value="1"/>
</dbReference>
<dbReference type="CDD" id="cd00200">
    <property type="entry name" value="WD40"/>
    <property type="match status" value="1"/>
</dbReference>
<sequence length="457" mass="49629">MKAVPQPCHSLSENSLKHAKVDDVHDNVTSLSVSPDGKHVAFGAVDGTLTLWHVDRRRHIYAPIKAHQDIINSVCYSADGRLIASASDDETIGLWDAITGQSPQSPFTSHTDGVLIVGFMADSRTVISLSRDRVVLVWKATTGEVERQFRISLDTRSLATLSNDGTKLLATHRRGITVWNTNTLESIKTISPEGPMVSCMGLSQDATKVAFGMADKSIHLWDLENDEADSLHLEGLTDLPLYVAWSPDGRTVSSVAQDATLRAWSVESRQCMSESHRTVGPIAYSPGSSFIVFPSDDGSPDTWQVPQTPHDSSIYVLDLPATTAHIPGVTGSNDFLGVSGDPPVTSTQRAQRARKSEGPPGQKTPFKLKGLFSRALPKITVRRKTSEAVATAKYKNPVVVAAGSRRETSRSRYETAAQHLSTQDFTDGISEESESEAPPQRTSMETSDPGCLSCHIW</sequence>
<feature type="repeat" description="WD" evidence="1">
    <location>
        <begin position="107"/>
        <end position="148"/>
    </location>
</feature>
<evidence type="ECO:0000313" key="4">
    <source>
        <dbReference type="Proteomes" id="UP000054018"/>
    </source>
</evidence>
<feature type="repeat" description="WD" evidence="1">
    <location>
        <begin position="21"/>
        <end position="62"/>
    </location>
</feature>
<keyword evidence="4" id="KW-1185">Reference proteome</keyword>
<evidence type="ECO:0000313" key="3">
    <source>
        <dbReference type="EMBL" id="KIK29807.1"/>
    </source>
</evidence>
<dbReference type="EMBL" id="KN833688">
    <property type="protein sequence ID" value="KIK29807.1"/>
    <property type="molecule type" value="Genomic_DNA"/>
</dbReference>
<dbReference type="STRING" id="765257.A0A0D0A5S8"/>
<feature type="region of interest" description="Disordered" evidence="2">
    <location>
        <begin position="332"/>
        <end position="368"/>
    </location>
</feature>
<evidence type="ECO:0000256" key="1">
    <source>
        <dbReference type="PROSITE-ProRule" id="PRU00221"/>
    </source>
</evidence>
<dbReference type="Pfam" id="PF00400">
    <property type="entry name" value="WD40"/>
    <property type="match status" value="5"/>
</dbReference>
<dbReference type="Gene3D" id="2.130.10.10">
    <property type="entry name" value="YVTN repeat-like/Quinoprotein amine dehydrogenase"/>
    <property type="match status" value="2"/>
</dbReference>
<dbReference type="SUPFAM" id="SSF50978">
    <property type="entry name" value="WD40 repeat-like"/>
    <property type="match status" value="1"/>
</dbReference>
<name>A0A0D0A5S8_9AGAM</name>
<dbReference type="InterPro" id="IPR036322">
    <property type="entry name" value="WD40_repeat_dom_sf"/>
</dbReference>
<feature type="repeat" description="WD" evidence="1">
    <location>
        <begin position="190"/>
        <end position="231"/>
    </location>
</feature>
<feature type="repeat" description="WD" evidence="1">
    <location>
        <begin position="243"/>
        <end position="274"/>
    </location>
</feature>
<dbReference type="HOGENOM" id="CLU_049068_0_0_1"/>
<reference evidence="3 4" key="1">
    <citation type="submission" date="2014-04" db="EMBL/GenBank/DDBJ databases">
        <authorList>
            <consortium name="DOE Joint Genome Institute"/>
            <person name="Kuo A."/>
            <person name="Kohler A."/>
            <person name="Costa M.D."/>
            <person name="Nagy L.G."/>
            <person name="Floudas D."/>
            <person name="Copeland A."/>
            <person name="Barry K.W."/>
            <person name="Cichocki N."/>
            <person name="Veneault-Fourrey C."/>
            <person name="LaButti K."/>
            <person name="Lindquist E.A."/>
            <person name="Lipzen A."/>
            <person name="Lundell T."/>
            <person name="Morin E."/>
            <person name="Murat C."/>
            <person name="Sun H."/>
            <person name="Tunlid A."/>
            <person name="Henrissat B."/>
            <person name="Grigoriev I.V."/>
            <person name="Hibbett D.S."/>
            <person name="Martin F."/>
            <person name="Nordberg H.P."/>
            <person name="Cantor M.N."/>
            <person name="Hua S.X."/>
        </authorList>
    </citation>
    <scope>NUCLEOTIDE SEQUENCE [LARGE SCALE GENOMIC DNA]</scope>
    <source>
        <strain evidence="3 4">441</strain>
    </source>
</reference>
<dbReference type="InterPro" id="IPR015943">
    <property type="entry name" value="WD40/YVTN_repeat-like_dom_sf"/>
</dbReference>
<feature type="repeat" description="WD" evidence="1">
    <location>
        <begin position="64"/>
        <end position="105"/>
    </location>
</feature>
<proteinExistence type="predicted"/>
<reference evidence="4" key="2">
    <citation type="submission" date="2015-01" db="EMBL/GenBank/DDBJ databases">
        <title>Evolutionary Origins and Diversification of the Mycorrhizal Mutualists.</title>
        <authorList>
            <consortium name="DOE Joint Genome Institute"/>
            <consortium name="Mycorrhizal Genomics Consortium"/>
            <person name="Kohler A."/>
            <person name="Kuo A."/>
            <person name="Nagy L.G."/>
            <person name="Floudas D."/>
            <person name="Copeland A."/>
            <person name="Barry K.W."/>
            <person name="Cichocki N."/>
            <person name="Veneault-Fourrey C."/>
            <person name="LaButti K."/>
            <person name="Lindquist E.A."/>
            <person name="Lipzen A."/>
            <person name="Lundell T."/>
            <person name="Morin E."/>
            <person name="Murat C."/>
            <person name="Riley R."/>
            <person name="Ohm R."/>
            <person name="Sun H."/>
            <person name="Tunlid A."/>
            <person name="Henrissat B."/>
            <person name="Grigoriev I.V."/>
            <person name="Hibbett D.S."/>
            <person name="Martin F."/>
        </authorList>
    </citation>
    <scope>NUCLEOTIDE SEQUENCE [LARGE SCALE GENOMIC DNA]</scope>
    <source>
        <strain evidence="4">441</strain>
    </source>
</reference>
<feature type="region of interest" description="Disordered" evidence="2">
    <location>
        <begin position="403"/>
        <end position="451"/>
    </location>
</feature>
<dbReference type="PROSITE" id="PS50082">
    <property type="entry name" value="WD_REPEATS_2"/>
    <property type="match status" value="5"/>
</dbReference>
<evidence type="ECO:0000256" key="2">
    <source>
        <dbReference type="SAM" id="MobiDB-lite"/>
    </source>
</evidence>
<organism evidence="3 4">
    <name type="scientific">Pisolithus microcarpus 441</name>
    <dbReference type="NCBI Taxonomy" id="765257"/>
    <lineage>
        <taxon>Eukaryota</taxon>
        <taxon>Fungi</taxon>
        <taxon>Dikarya</taxon>
        <taxon>Basidiomycota</taxon>
        <taxon>Agaricomycotina</taxon>
        <taxon>Agaricomycetes</taxon>
        <taxon>Agaricomycetidae</taxon>
        <taxon>Boletales</taxon>
        <taxon>Sclerodermatineae</taxon>
        <taxon>Pisolithaceae</taxon>
        <taxon>Pisolithus</taxon>
    </lineage>
</organism>
<keyword evidence="1" id="KW-0853">WD repeat</keyword>
<accession>A0A0D0A5S8</accession>
<evidence type="ECO:0008006" key="5">
    <source>
        <dbReference type="Google" id="ProtNLM"/>
    </source>
</evidence>
<feature type="compositionally biased region" description="Basic and acidic residues" evidence="2">
    <location>
        <begin position="404"/>
        <end position="413"/>
    </location>
</feature>
<dbReference type="PROSITE" id="PS50294">
    <property type="entry name" value="WD_REPEATS_REGION"/>
    <property type="match status" value="2"/>
</dbReference>
<dbReference type="AlphaFoldDB" id="A0A0D0A5S8"/>
<gene>
    <name evidence="3" type="ORF">PISMIDRAFT_442276</name>
</gene>
<dbReference type="PANTHER" id="PTHR19879:SF9">
    <property type="entry name" value="TRANSCRIPTION INITIATION FACTOR TFIID SUBUNIT 5"/>
    <property type="match status" value="1"/>
</dbReference>
<dbReference type="SMART" id="SM00320">
    <property type="entry name" value="WD40"/>
    <property type="match status" value="5"/>
</dbReference>
<dbReference type="InterPro" id="IPR001680">
    <property type="entry name" value="WD40_rpt"/>
</dbReference>